<evidence type="ECO:0000259" key="3">
    <source>
        <dbReference type="Pfam" id="PF00171"/>
    </source>
</evidence>
<dbReference type="Gene3D" id="3.40.309.10">
    <property type="entry name" value="Aldehyde Dehydrogenase, Chain A, domain 2"/>
    <property type="match status" value="1"/>
</dbReference>
<dbReference type="InterPro" id="IPR016161">
    <property type="entry name" value="Ald_DH/histidinol_DH"/>
</dbReference>
<dbReference type="PANTHER" id="PTHR42991:SF1">
    <property type="entry name" value="ALDEHYDE DEHYDROGENASE"/>
    <property type="match status" value="1"/>
</dbReference>
<evidence type="ECO:0000313" key="4">
    <source>
        <dbReference type="EMBL" id="MBD8015992.1"/>
    </source>
</evidence>
<dbReference type="PANTHER" id="PTHR42991">
    <property type="entry name" value="ALDEHYDE DEHYDROGENASE"/>
    <property type="match status" value="1"/>
</dbReference>
<evidence type="ECO:0000256" key="2">
    <source>
        <dbReference type="ARBA" id="ARBA00023002"/>
    </source>
</evidence>
<accession>A0ABR8WG18</accession>
<dbReference type="InterPro" id="IPR015590">
    <property type="entry name" value="Aldehyde_DH_dom"/>
</dbReference>
<dbReference type="Pfam" id="PF00171">
    <property type="entry name" value="Aldedh"/>
    <property type="match status" value="1"/>
</dbReference>
<dbReference type="InterPro" id="IPR051020">
    <property type="entry name" value="ALDH-related_metabolic_enz"/>
</dbReference>
<dbReference type="Proteomes" id="UP000658980">
    <property type="component" value="Unassembled WGS sequence"/>
</dbReference>
<evidence type="ECO:0000313" key="5">
    <source>
        <dbReference type="Proteomes" id="UP000658980"/>
    </source>
</evidence>
<dbReference type="InterPro" id="IPR016162">
    <property type="entry name" value="Ald_DH_N"/>
</dbReference>
<dbReference type="SUPFAM" id="SSF53720">
    <property type="entry name" value="ALDH-like"/>
    <property type="match status" value="1"/>
</dbReference>
<evidence type="ECO:0000256" key="1">
    <source>
        <dbReference type="ARBA" id="ARBA00009986"/>
    </source>
</evidence>
<dbReference type="RefSeq" id="WP_191716164.1">
    <property type="nucleotide sequence ID" value="NZ_JACSPU010000005.1"/>
</dbReference>
<dbReference type="EMBL" id="JACSPU010000005">
    <property type="protein sequence ID" value="MBD8015992.1"/>
    <property type="molecule type" value="Genomic_DNA"/>
</dbReference>
<gene>
    <name evidence="4" type="ORF">H9630_14275</name>
</gene>
<keyword evidence="5" id="KW-1185">Reference proteome</keyword>
<proteinExistence type="inferred from homology"/>
<dbReference type="InterPro" id="IPR016163">
    <property type="entry name" value="Ald_DH_C"/>
</dbReference>
<comment type="similarity">
    <text evidence="1">Belongs to the aldehyde dehydrogenase family.</text>
</comment>
<keyword evidence="2" id="KW-0560">Oxidoreductase</keyword>
<sequence>MAETGNNRLSSIINGMELPEDGRSKLMGVNPFTHEIISKIICATPEDARNAVAGAHRAYSMNIKKVPAHLRAEILKKTAEYLQAESDEFIHLLSNETGKTVKESRQEVERAIQVLLFSSTGAQSIYRELIPLGSSGGAESRLGMSKRVSIGTVVIVMPFNLPLNLVLYHIAPAIAAGNTVVFRPSLKTARSSIYLYRLFEKAGLPKGAFTIVLGVGEDLTQALVTHPKVKKVFFTGKDETGWKVKEMVKRKKLKLETESKVVNVIFDDADLDTAVNAVVIGGFRFAGQSFVSTQRVYVQEIVYMEFLDKLSSKVKTLKIGDPLDELTDIGPMITKESAEKAMAWVREAIEQGATLLTGGNRREAVMEPTLISHATIRMKVVSKQMLAPVVSVMPFDKEEQALTGITELNLDRYAAVFTADIRKAVRVADVLGREAVWINEVAVNRYDQMPYGGVNNSGMRRKETYRAIEDMTELKLVSMQLKQQ</sequence>
<feature type="domain" description="Aldehyde dehydrogenase" evidence="3">
    <location>
        <begin position="25"/>
        <end position="477"/>
    </location>
</feature>
<reference evidence="4 5" key="1">
    <citation type="submission" date="2020-08" db="EMBL/GenBank/DDBJ databases">
        <title>A Genomic Blueprint of the Chicken Gut Microbiome.</title>
        <authorList>
            <person name="Gilroy R."/>
            <person name="Ravi A."/>
            <person name="Getino M."/>
            <person name="Pursley I."/>
            <person name="Horton D.L."/>
            <person name="Alikhan N.-F."/>
            <person name="Baker D."/>
            <person name="Gharbi K."/>
            <person name="Hall N."/>
            <person name="Watson M."/>
            <person name="Adriaenssens E.M."/>
            <person name="Foster-Nyarko E."/>
            <person name="Jarju S."/>
            <person name="Secka A."/>
            <person name="Antonio M."/>
            <person name="Oren A."/>
            <person name="Chaudhuri R."/>
            <person name="La Ragione R.M."/>
            <person name="Hildebrand F."/>
            <person name="Pallen M.J."/>
        </authorList>
    </citation>
    <scope>NUCLEOTIDE SEQUENCE [LARGE SCALE GENOMIC DNA]</scope>
    <source>
        <strain evidence="4 5">Sa1BUA13</strain>
    </source>
</reference>
<dbReference type="Gene3D" id="3.40.605.10">
    <property type="entry name" value="Aldehyde Dehydrogenase, Chain A, domain 1"/>
    <property type="match status" value="1"/>
</dbReference>
<comment type="caution">
    <text evidence="4">The sequence shown here is derived from an EMBL/GenBank/DDBJ whole genome shotgun (WGS) entry which is preliminary data.</text>
</comment>
<name>A0ABR8WG18_9BACL</name>
<organism evidence="4 5">
    <name type="scientific">Planococcus wigleyi</name>
    <dbReference type="NCBI Taxonomy" id="2762216"/>
    <lineage>
        <taxon>Bacteria</taxon>
        <taxon>Bacillati</taxon>
        <taxon>Bacillota</taxon>
        <taxon>Bacilli</taxon>
        <taxon>Bacillales</taxon>
        <taxon>Caryophanaceae</taxon>
        <taxon>Planococcus</taxon>
    </lineage>
</organism>
<protein>
    <submittedName>
        <fullName evidence="4">Aldehyde dehydrogenase family protein</fullName>
    </submittedName>
</protein>